<dbReference type="InterPro" id="IPR019787">
    <property type="entry name" value="Znf_PHD-finger"/>
</dbReference>
<organism evidence="8 9">
    <name type="scientific">Brassicogethes aeneus</name>
    <name type="common">Rape pollen beetle</name>
    <name type="synonym">Meligethes aeneus</name>
    <dbReference type="NCBI Taxonomy" id="1431903"/>
    <lineage>
        <taxon>Eukaryota</taxon>
        <taxon>Metazoa</taxon>
        <taxon>Ecdysozoa</taxon>
        <taxon>Arthropoda</taxon>
        <taxon>Hexapoda</taxon>
        <taxon>Insecta</taxon>
        <taxon>Pterygota</taxon>
        <taxon>Neoptera</taxon>
        <taxon>Endopterygota</taxon>
        <taxon>Coleoptera</taxon>
        <taxon>Polyphaga</taxon>
        <taxon>Cucujiformia</taxon>
        <taxon>Nitidulidae</taxon>
        <taxon>Meligethinae</taxon>
        <taxon>Brassicogethes</taxon>
    </lineage>
</organism>
<keyword evidence="1" id="KW-0479">Metal-binding</keyword>
<keyword evidence="3" id="KW-0862">Zinc</keyword>
<feature type="region of interest" description="Disordered" evidence="5">
    <location>
        <begin position="497"/>
        <end position="521"/>
    </location>
</feature>
<dbReference type="EMBL" id="OV121134">
    <property type="protein sequence ID" value="CAH0553152.1"/>
    <property type="molecule type" value="Genomic_DNA"/>
</dbReference>
<proteinExistence type="predicted"/>
<dbReference type="InterPro" id="IPR007527">
    <property type="entry name" value="Znf_SWIM"/>
</dbReference>
<protein>
    <recommendedName>
        <fullName evidence="10">SWIM-type domain-containing protein</fullName>
    </recommendedName>
</protein>
<dbReference type="InterPro" id="IPR001965">
    <property type="entry name" value="Znf_PHD"/>
</dbReference>
<dbReference type="Gene3D" id="3.30.40.10">
    <property type="entry name" value="Zinc/RING finger domain, C3HC4 (zinc finger)"/>
    <property type="match status" value="1"/>
</dbReference>
<dbReference type="SUPFAM" id="SSF57903">
    <property type="entry name" value="FYVE/PHD zinc finger"/>
    <property type="match status" value="1"/>
</dbReference>
<evidence type="ECO:0000256" key="1">
    <source>
        <dbReference type="ARBA" id="ARBA00022723"/>
    </source>
</evidence>
<gene>
    <name evidence="8" type="ORF">MELIAE_LOCUS5237</name>
</gene>
<dbReference type="PANTHER" id="PTHR31569">
    <property type="entry name" value="SWIM-TYPE DOMAIN-CONTAINING PROTEIN"/>
    <property type="match status" value="1"/>
</dbReference>
<dbReference type="AlphaFoldDB" id="A0A9P0B3B8"/>
<dbReference type="InterPro" id="IPR013083">
    <property type="entry name" value="Znf_RING/FYVE/PHD"/>
</dbReference>
<evidence type="ECO:0000256" key="3">
    <source>
        <dbReference type="ARBA" id="ARBA00022833"/>
    </source>
</evidence>
<evidence type="ECO:0000259" key="7">
    <source>
        <dbReference type="PROSITE" id="PS50966"/>
    </source>
</evidence>
<keyword evidence="2 4" id="KW-0863">Zinc-finger</keyword>
<dbReference type="PANTHER" id="PTHR31569:SF4">
    <property type="entry name" value="SWIM-TYPE DOMAIN-CONTAINING PROTEIN"/>
    <property type="match status" value="1"/>
</dbReference>
<dbReference type="SMART" id="SM00249">
    <property type="entry name" value="PHD"/>
    <property type="match status" value="1"/>
</dbReference>
<dbReference type="PROSITE" id="PS50966">
    <property type="entry name" value="ZF_SWIM"/>
    <property type="match status" value="1"/>
</dbReference>
<feature type="domain" description="PHD-type" evidence="6">
    <location>
        <begin position="596"/>
        <end position="642"/>
    </location>
</feature>
<dbReference type="GO" id="GO:0008270">
    <property type="term" value="F:zinc ion binding"/>
    <property type="evidence" value="ECO:0007669"/>
    <property type="project" value="UniProtKB-KW"/>
</dbReference>
<accession>A0A9P0B3B8</accession>
<dbReference type="PROSITE" id="PS50016">
    <property type="entry name" value="ZF_PHD_2"/>
    <property type="match status" value="1"/>
</dbReference>
<evidence type="ECO:0000259" key="6">
    <source>
        <dbReference type="PROSITE" id="PS50016"/>
    </source>
</evidence>
<dbReference type="Proteomes" id="UP001154078">
    <property type="component" value="Chromosome 3"/>
</dbReference>
<evidence type="ECO:0000313" key="9">
    <source>
        <dbReference type="Proteomes" id="UP001154078"/>
    </source>
</evidence>
<dbReference type="InterPro" id="IPR011011">
    <property type="entry name" value="Znf_FYVE_PHD"/>
</dbReference>
<dbReference type="InterPro" id="IPR019786">
    <property type="entry name" value="Zinc_finger_PHD-type_CS"/>
</dbReference>
<evidence type="ECO:0000313" key="8">
    <source>
        <dbReference type="EMBL" id="CAH0553152.1"/>
    </source>
</evidence>
<evidence type="ECO:0008006" key="10">
    <source>
        <dbReference type="Google" id="ProtNLM"/>
    </source>
</evidence>
<sequence length="642" mass="74727">MKLPPPVVNYYNENWHKIKKEWTLNTYFLQNSFLNRTSNRLESLNQKLKSVIHKDSSLTDFIENFFTLYNGMTEERDHTAAYQYFKVPLTRFEKDTPQFHYSNYLTQYAFNFVQKELQEYTKIDTTSPNQSTRSHMATDISCTCSIFISMMLPCRHIFSIREAQFLPLYEESLCNKRWTKDHLRKHQKILTNCSVVDSATTDSVVITDLTNNSKMNRKLNKFEKYKKSMLIMRDICSLVAEKSGNQYEITIKALLKLKDFLLEDKLIDIVDIGQNTELTQNLFSNPVQVPPWENLEESNEPEILQVPPWENQEESDVPESHSVTICDNTEGNNPNANKLIIECDIDNECDDHNYYTNELFTKCADIDKKCDENKEQLYLFSNLVQVPPWENQEESDIPESHSVTICDNTEGNNPNANKLIIECDIDNECDEHNYYTNELITKCADIENKCDQNNKNTVNKINNNCDDEILNCKFTDQVTILENTIIPKVYKKRGRPKGSEMTVVGLPKKKKSSSGKQSFAKRPSSEKKLLILKWLIPRYYMEVFNKNRSIEADDINIDIPHSILDDNVNISIIEEFCTHSSWSKITSTLNEKSKLPWFCARCAKQLSPASIICENCLMWYHTGCVGLKKVPKKKIWFCKFCD</sequence>
<evidence type="ECO:0000256" key="2">
    <source>
        <dbReference type="ARBA" id="ARBA00022771"/>
    </source>
</evidence>
<feature type="domain" description="SWIM-type" evidence="7">
    <location>
        <begin position="132"/>
        <end position="165"/>
    </location>
</feature>
<name>A0A9P0B3B8_BRAAE</name>
<evidence type="ECO:0000256" key="4">
    <source>
        <dbReference type="PROSITE-ProRule" id="PRU00325"/>
    </source>
</evidence>
<dbReference type="InterPro" id="IPR052579">
    <property type="entry name" value="Zinc_finger_SWIM"/>
</dbReference>
<dbReference type="OrthoDB" id="6718321at2759"/>
<keyword evidence="9" id="KW-1185">Reference proteome</keyword>
<reference evidence="8" key="1">
    <citation type="submission" date="2021-12" db="EMBL/GenBank/DDBJ databases">
        <authorList>
            <person name="King R."/>
        </authorList>
    </citation>
    <scope>NUCLEOTIDE SEQUENCE</scope>
</reference>
<evidence type="ECO:0000256" key="5">
    <source>
        <dbReference type="SAM" id="MobiDB-lite"/>
    </source>
</evidence>
<dbReference type="PROSITE" id="PS01359">
    <property type="entry name" value="ZF_PHD_1"/>
    <property type="match status" value="1"/>
</dbReference>